<evidence type="ECO:0000259" key="3">
    <source>
        <dbReference type="Pfam" id="PF18818"/>
    </source>
</evidence>
<organism evidence="4 5">
    <name type="scientific">Pedobacter agri</name>
    <dbReference type="NCBI Taxonomy" id="454586"/>
    <lineage>
        <taxon>Bacteria</taxon>
        <taxon>Pseudomonadati</taxon>
        <taxon>Bacteroidota</taxon>
        <taxon>Sphingobacteriia</taxon>
        <taxon>Sphingobacteriales</taxon>
        <taxon>Sphingobacteriaceae</taxon>
        <taxon>Pedobacter</taxon>
    </lineage>
</organism>
<accession>A0A9X3I9U3</accession>
<dbReference type="EMBL" id="JAPJUH010000004">
    <property type="protein sequence ID" value="MCX3265660.1"/>
    <property type="molecule type" value="Genomic_DNA"/>
</dbReference>
<dbReference type="AlphaFoldDB" id="A0A9X3I9U3"/>
<gene>
    <name evidence="4" type="ORF">OQZ29_12940</name>
</gene>
<comment type="caution">
    <text evidence="4">The sequence shown here is derived from an EMBL/GenBank/DDBJ whole genome shotgun (WGS) entry which is preliminary data.</text>
</comment>
<evidence type="ECO:0000259" key="2">
    <source>
        <dbReference type="Pfam" id="PF08401"/>
    </source>
</evidence>
<proteinExistence type="predicted"/>
<dbReference type="RefSeq" id="WP_162097931.1">
    <property type="nucleotide sequence ID" value="NZ_JAPJUH010000004.1"/>
</dbReference>
<feature type="domain" description="Polyvalent protein metallopeptidase" evidence="3">
    <location>
        <begin position="168"/>
        <end position="293"/>
    </location>
</feature>
<evidence type="ECO:0000313" key="5">
    <source>
        <dbReference type="Proteomes" id="UP001142592"/>
    </source>
</evidence>
<dbReference type="Pfam" id="PF18818">
    <property type="entry name" value="MPTase-PolyVal"/>
    <property type="match status" value="1"/>
</dbReference>
<dbReference type="InterPro" id="IPR013610">
    <property type="entry name" value="ArdC_N"/>
</dbReference>
<sequence>MRTGRIQRMNKKEVTKPMHVQVAQRVVEALKAGTAPWQIPWDAGGLPFELPYNLQSGKRYRGINSISLLMSGREDPRWMTYKQAEEGGFQVRKGEKSMMIQFVKTTDERTKRDASGKVLHDELGKPITEKMQLSHAIVRNAYVFNADQIEGMPKLELEKAGRQWEPLERAEKLISSSAAVINHQNLGNAFYDPRNDAITLPHQDWFSAGDKYYATLLHELGHWTGHPERLNRDMGEGFGSESYAREELKAEIASMLLGQELGIGHDPGQHYAYVESWISILENNPFEIFSASMDAERIFGYVIGLEKGKELSKEDHSLSALNAPPSKPINYLTTGDKIQYNGSVYEVLGHLKQGRLKMVESLNGHAFTLSQQDKLYSALSFLKTQMGREESQVHQHAFPERSDDHSSEINR</sequence>
<evidence type="ECO:0000256" key="1">
    <source>
        <dbReference type="SAM" id="MobiDB-lite"/>
    </source>
</evidence>
<name>A0A9X3I9U3_9SPHI</name>
<feature type="domain" description="N-terminal" evidence="2">
    <location>
        <begin position="20"/>
        <end position="144"/>
    </location>
</feature>
<feature type="region of interest" description="Disordered" evidence="1">
    <location>
        <begin position="390"/>
        <end position="411"/>
    </location>
</feature>
<dbReference type="Proteomes" id="UP001142592">
    <property type="component" value="Unassembled WGS sequence"/>
</dbReference>
<dbReference type="InterPro" id="IPR041459">
    <property type="entry name" value="MPTase-PolyVal"/>
</dbReference>
<keyword evidence="5" id="KW-1185">Reference proteome</keyword>
<evidence type="ECO:0000313" key="4">
    <source>
        <dbReference type="EMBL" id="MCX3265660.1"/>
    </source>
</evidence>
<dbReference type="Pfam" id="PF08401">
    <property type="entry name" value="ArdcN"/>
    <property type="match status" value="1"/>
</dbReference>
<dbReference type="GO" id="GO:0003697">
    <property type="term" value="F:single-stranded DNA binding"/>
    <property type="evidence" value="ECO:0007669"/>
    <property type="project" value="InterPro"/>
</dbReference>
<protein>
    <submittedName>
        <fullName evidence="4">Zincin-like metallopeptidase domain-containing protein</fullName>
    </submittedName>
</protein>
<reference evidence="4" key="1">
    <citation type="submission" date="2022-11" db="EMBL/GenBank/DDBJ databases">
        <authorList>
            <person name="Graham C."/>
            <person name="Newman J.D."/>
        </authorList>
    </citation>
    <scope>NUCLEOTIDE SEQUENCE</scope>
    <source>
        <strain evidence="4">DSM 19486</strain>
    </source>
</reference>